<keyword evidence="3" id="KW-1185">Reference proteome</keyword>
<accession>A0A0P0W7B8</accession>
<dbReference type="Proteomes" id="UP000059680">
    <property type="component" value="Chromosome 4"/>
</dbReference>
<reference evidence="2 3" key="2">
    <citation type="journal article" date="2013" name="Plant Cell Physiol.">
        <title>Rice Annotation Project Database (RAP-DB): an integrative and interactive database for rice genomics.</title>
        <authorList>
            <person name="Sakai H."/>
            <person name="Lee S.S."/>
            <person name="Tanaka T."/>
            <person name="Numa H."/>
            <person name="Kim J."/>
            <person name="Kawahara Y."/>
            <person name="Wakimoto H."/>
            <person name="Yang C.C."/>
            <person name="Iwamoto M."/>
            <person name="Abe T."/>
            <person name="Yamada Y."/>
            <person name="Muto A."/>
            <person name="Inokuchi H."/>
            <person name="Ikemura T."/>
            <person name="Matsumoto T."/>
            <person name="Sasaki T."/>
            <person name="Itoh T."/>
        </authorList>
    </citation>
    <scope>NUCLEOTIDE SEQUENCE [LARGE SCALE GENOMIC DNA]</scope>
    <source>
        <strain evidence="3">cv. Nipponbare</strain>
    </source>
</reference>
<dbReference type="EMBL" id="AP014960">
    <property type="protein sequence ID" value="BAS87999.1"/>
    <property type="molecule type" value="Genomic_DNA"/>
</dbReference>
<dbReference type="PaxDb" id="39947-A0A0P0W7B8"/>
<feature type="region of interest" description="Disordered" evidence="1">
    <location>
        <begin position="150"/>
        <end position="188"/>
    </location>
</feature>
<feature type="non-terminal residue" evidence="2">
    <location>
        <position position="290"/>
    </location>
</feature>
<evidence type="ECO:0000256" key="1">
    <source>
        <dbReference type="SAM" id="MobiDB-lite"/>
    </source>
</evidence>
<dbReference type="eggNOG" id="ENOG502SYHU">
    <property type="taxonomic scope" value="Eukaryota"/>
</dbReference>
<feature type="region of interest" description="Disordered" evidence="1">
    <location>
        <begin position="247"/>
        <end position="269"/>
    </location>
</feature>
<feature type="compositionally biased region" description="Basic and acidic residues" evidence="1">
    <location>
        <begin position="162"/>
        <end position="188"/>
    </location>
</feature>
<dbReference type="InParanoid" id="A0A0P0W7B8"/>
<reference evidence="3" key="1">
    <citation type="journal article" date="2005" name="Nature">
        <title>The map-based sequence of the rice genome.</title>
        <authorList>
            <consortium name="International rice genome sequencing project (IRGSP)"/>
            <person name="Matsumoto T."/>
            <person name="Wu J."/>
            <person name="Kanamori H."/>
            <person name="Katayose Y."/>
            <person name="Fujisawa M."/>
            <person name="Namiki N."/>
            <person name="Mizuno H."/>
            <person name="Yamamoto K."/>
            <person name="Antonio B.A."/>
            <person name="Baba T."/>
            <person name="Sakata K."/>
            <person name="Nagamura Y."/>
            <person name="Aoki H."/>
            <person name="Arikawa K."/>
            <person name="Arita K."/>
            <person name="Bito T."/>
            <person name="Chiden Y."/>
            <person name="Fujitsuka N."/>
            <person name="Fukunaka R."/>
            <person name="Hamada M."/>
            <person name="Harada C."/>
            <person name="Hayashi A."/>
            <person name="Hijishita S."/>
            <person name="Honda M."/>
            <person name="Hosokawa S."/>
            <person name="Ichikawa Y."/>
            <person name="Idonuma A."/>
            <person name="Iijima M."/>
            <person name="Ikeda M."/>
            <person name="Ikeno M."/>
            <person name="Ito K."/>
            <person name="Ito S."/>
            <person name="Ito T."/>
            <person name="Ito Y."/>
            <person name="Ito Y."/>
            <person name="Iwabuchi A."/>
            <person name="Kamiya K."/>
            <person name="Karasawa W."/>
            <person name="Kurita K."/>
            <person name="Katagiri S."/>
            <person name="Kikuta A."/>
            <person name="Kobayashi H."/>
            <person name="Kobayashi N."/>
            <person name="Machita K."/>
            <person name="Maehara T."/>
            <person name="Masukawa M."/>
            <person name="Mizubayashi T."/>
            <person name="Mukai Y."/>
            <person name="Nagasaki H."/>
            <person name="Nagata Y."/>
            <person name="Naito S."/>
            <person name="Nakashima M."/>
            <person name="Nakama Y."/>
            <person name="Nakamichi Y."/>
            <person name="Nakamura M."/>
            <person name="Meguro A."/>
            <person name="Negishi M."/>
            <person name="Ohta I."/>
            <person name="Ohta T."/>
            <person name="Okamoto M."/>
            <person name="Ono N."/>
            <person name="Saji S."/>
            <person name="Sakaguchi M."/>
            <person name="Sakai K."/>
            <person name="Shibata M."/>
            <person name="Shimokawa T."/>
            <person name="Song J."/>
            <person name="Takazaki Y."/>
            <person name="Terasawa K."/>
            <person name="Tsugane M."/>
            <person name="Tsuji K."/>
            <person name="Ueda S."/>
            <person name="Waki K."/>
            <person name="Yamagata H."/>
            <person name="Yamamoto M."/>
            <person name="Yamamoto S."/>
            <person name="Yamane H."/>
            <person name="Yoshiki S."/>
            <person name="Yoshihara R."/>
            <person name="Yukawa K."/>
            <person name="Zhong H."/>
            <person name="Yano M."/>
            <person name="Yuan Q."/>
            <person name="Ouyang S."/>
            <person name="Liu J."/>
            <person name="Jones K.M."/>
            <person name="Gansberger K."/>
            <person name="Moffat K."/>
            <person name="Hill J."/>
            <person name="Bera J."/>
            <person name="Fadrosh D."/>
            <person name="Jin S."/>
            <person name="Johri S."/>
            <person name="Kim M."/>
            <person name="Overton L."/>
            <person name="Reardon M."/>
            <person name="Tsitrin T."/>
            <person name="Vuong H."/>
            <person name="Weaver B."/>
            <person name="Ciecko A."/>
            <person name="Tallon L."/>
            <person name="Jackson J."/>
            <person name="Pai G."/>
            <person name="Aken S.V."/>
            <person name="Utterback T."/>
            <person name="Reidmuller S."/>
            <person name="Feldblyum T."/>
            <person name="Hsiao J."/>
            <person name="Zismann V."/>
            <person name="Iobst S."/>
            <person name="de Vazeille A.R."/>
            <person name="Buell C.R."/>
            <person name="Ying K."/>
            <person name="Li Y."/>
            <person name="Lu T."/>
            <person name="Huang Y."/>
            <person name="Zhao Q."/>
            <person name="Feng Q."/>
            <person name="Zhang L."/>
            <person name="Zhu J."/>
            <person name="Weng Q."/>
            <person name="Mu J."/>
            <person name="Lu Y."/>
            <person name="Fan D."/>
            <person name="Liu Y."/>
            <person name="Guan J."/>
            <person name="Zhang Y."/>
            <person name="Yu S."/>
            <person name="Liu X."/>
            <person name="Zhang Y."/>
            <person name="Hong G."/>
            <person name="Han B."/>
            <person name="Choisne N."/>
            <person name="Demange N."/>
            <person name="Orjeda G."/>
            <person name="Samain S."/>
            <person name="Cattolico L."/>
            <person name="Pelletier E."/>
            <person name="Couloux A."/>
            <person name="Segurens B."/>
            <person name="Wincker P."/>
            <person name="D'Hont A."/>
            <person name="Scarpelli C."/>
            <person name="Weissenbach J."/>
            <person name="Salanoubat M."/>
            <person name="Quetier F."/>
            <person name="Yu Y."/>
            <person name="Kim H.R."/>
            <person name="Rambo T."/>
            <person name="Currie J."/>
            <person name="Collura K."/>
            <person name="Luo M."/>
            <person name="Yang T."/>
            <person name="Ammiraju J.S.S."/>
            <person name="Engler F."/>
            <person name="Soderlund C."/>
            <person name="Wing R.A."/>
            <person name="Palmer L.E."/>
            <person name="de la Bastide M."/>
            <person name="Spiegel L."/>
            <person name="Nascimento L."/>
            <person name="Zutavern T."/>
            <person name="O'Shaughnessy A."/>
            <person name="Dike S."/>
            <person name="Dedhia N."/>
            <person name="Preston R."/>
            <person name="Balija V."/>
            <person name="McCombie W.R."/>
            <person name="Chow T."/>
            <person name="Chen H."/>
            <person name="Chung M."/>
            <person name="Chen C."/>
            <person name="Shaw J."/>
            <person name="Wu H."/>
            <person name="Hsiao K."/>
            <person name="Chao Y."/>
            <person name="Chu M."/>
            <person name="Cheng C."/>
            <person name="Hour A."/>
            <person name="Lee P."/>
            <person name="Lin S."/>
            <person name="Lin Y."/>
            <person name="Liou J."/>
            <person name="Liu S."/>
            <person name="Hsing Y."/>
            <person name="Raghuvanshi S."/>
            <person name="Mohanty A."/>
            <person name="Bharti A.K."/>
            <person name="Gaur A."/>
            <person name="Gupta V."/>
            <person name="Kumar D."/>
            <person name="Ravi V."/>
            <person name="Vij S."/>
            <person name="Kapur A."/>
            <person name="Khurana P."/>
            <person name="Khurana P."/>
            <person name="Khurana J.P."/>
            <person name="Tyagi A.K."/>
            <person name="Gaikwad K."/>
            <person name="Singh A."/>
            <person name="Dalal V."/>
            <person name="Srivastava S."/>
            <person name="Dixit A."/>
            <person name="Pal A.K."/>
            <person name="Ghazi I.A."/>
            <person name="Yadav M."/>
            <person name="Pandit A."/>
            <person name="Bhargava A."/>
            <person name="Sureshbabu K."/>
            <person name="Batra K."/>
            <person name="Sharma T.R."/>
            <person name="Mohapatra T."/>
            <person name="Singh N.K."/>
            <person name="Messing J."/>
            <person name="Nelson A.B."/>
            <person name="Fuks G."/>
            <person name="Kavchok S."/>
            <person name="Keizer G."/>
            <person name="Linton E."/>
            <person name="Llaca V."/>
            <person name="Song R."/>
            <person name="Tanyolac B."/>
            <person name="Young S."/>
            <person name="Ho-Il K."/>
            <person name="Hahn J.H."/>
            <person name="Sangsakoo G."/>
            <person name="Vanavichit A."/>
            <person name="de Mattos Luiz.A.T."/>
            <person name="Zimmer P.D."/>
            <person name="Malone G."/>
            <person name="Dellagostin O."/>
            <person name="de Oliveira A.C."/>
            <person name="Bevan M."/>
            <person name="Bancroft I."/>
            <person name="Minx P."/>
            <person name="Cordum H."/>
            <person name="Wilson R."/>
            <person name="Cheng Z."/>
            <person name="Jin W."/>
            <person name="Jiang J."/>
            <person name="Leong S.A."/>
            <person name="Iwama H."/>
            <person name="Gojobori T."/>
            <person name="Itoh T."/>
            <person name="Niimura Y."/>
            <person name="Fujii Y."/>
            <person name="Habara T."/>
            <person name="Sakai H."/>
            <person name="Sato Y."/>
            <person name="Wilson G."/>
            <person name="Kumar K."/>
            <person name="McCouch S."/>
            <person name="Juretic N."/>
            <person name="Hoen D."/>
            <person name="Wright S."/>
            <person name="Bruskiewich R."/>
            <person name="Bureau T."/>
            <person name="Miyao A."/>
            <person name="Hirochika H."/>
            <person name="Nishikawa T."/>
            <person name="Kadowaki K."/>
            <person name="Sugiura M."/>
            <person name="Burr B."/>
            <person name="Sasaki T."/>
        </authorList>
    </citation>
    <scope>NUCLEOTIDE SEQUENCE [LARGE SCALE GENOMIC DNA]</scope>
    <source>
        <strain evidence="3">cv. Nipponbare</strain>
    </source>
</reference>
<reference evidence="2 3" key="3">
    <citation type="journal article" date="2013" name="Rice">
        <title>Improvement of the Oryza sativa Nipponbare reference genome using next generation sequence and optical map data.</title>
        <authorList>
            <person name="Kawahara Y."/>
            <person name="de la Bastide M."/>
            <person name="Hamilton J.P."/>
            <person name="Kanamori H."/>
            <person name="McCombie W.R."/>
            <person name="Ouyang S."/>
            <person name="Schwartz D.C."/>
            <person name="Tanaka T."/>
            <person name="Wu J."/>
            <person name="Zhou S."/>
            <person name="Childs K.L."/>
            <person name="Davidson R.M."/>
            <person name="Lin H."/>
            <person name="Quesada-Ocampo L."/>
            <person name="Vaillancourt B."/>
            <person name="Sakai H."/>
            <person name="Lee S.S."/>
            <person name="Kim J."/>
            <person name="Numa H."/>
            <person name="Itoh T."/>
            <person name="Buell C.R."/>
            <person name="Matsumoto T."/>
        </authorList>
    </citation>
    <scope>NUCLEOTIDE SEQUENCE [LARGE SCALE GENOMIC DNA]</scope>
    <source>
        <strain evidence="3">cv. Nipponbare</strain>
    </source>
</reference>
<gene>
    <name evidence="2" type="ordered locus">Os04g0186450</name>
    <name evidence="2" type="ORF">OSNPB_040186450</name>
</gene>
<dbReference type="FunCoup" id="A0A0P0W7B8">
    <property type="interactions" value="3"/>
</dbReference>
<evidence type="ECO:0000313" key="3">
    <source>
        <dbReference type="Proteomes" id="UP000059680"/>
    </source>
</evidence>
<protein>
    <submittedName>
        <fullName evidence="2">Os04g0186450 protein</fullName>
    </submittedName>
</protein>
<organism evidence="2 3">
    <name type="scientific">Oryza sativa subsp. japonica</name>
    <name type="common">Rice</name>
    <dbReference type="NCBI Taxonomy" id="39947"/>
    <lineage>
        <taxon>Eukaryota</taxon>
        <taxon>Viridiplantae</taxon>
        <taxon>Streptophyta</taxon>
        <taxon>Embryophyta</taxon>
        <taxon>Tracheophyta</taxon>
        <taxon>Spermatophyta</taxon>
        <taxon>Magnoliopsida</taxon>
        <taxon>Liliopsida</taxon>
        <taxon>Poales</taxon>
        <taxon>Poaceae</taxon>
        <taxon>BOP clade</taxon>
        <taxon>Oryzoideae</taxon>
        <taxon>Oryzeae</taxon>
        <taxon>Oryzinae</taxon>
        <taxon>Oryza</taxon>
        <taxon>Oryza sativa</taxon>
    </lineage>
</organism>
<sequence>MASQKLAGEEPELLAPRDLVSLLLLLHDLDVEHLRHVRGGLLRVLGDQRGVARRLRHLHPPVVGEQRRDGAEHEHDAPRVVGLRHGGAGPVVPVRRRVEPRLERGGHDDGHDAAGEVAEALHGEHGGDERSTGALISVLRHDGRRERVVAADAEAEPEAEEAERGHDAFRRRPEREAGSEAADDHEHERHAVHLLAPHLVAEPTEEELAGEGAAEGDAIDGGGDVGREGAGALGRRVEVVDAAEQLGDEGDGEEVVGVGEEPHAGDHDRREMVPLRLRRVERVQHLELAG</sequence>
<proteinExistence type="predicted"/>
<name>A0A0P0W7B8_ORYSJ</name>
<feature type="compositionally biased region" description="Basic and acidic residues" evidence="1">
    <location>
        <begin position="260"/>
        <end position="269"/>
    </location>
</feature>
<dbReference type="AlphaFoldDB" id="A0A0P0W7B8"/>
<evidence type="ECO:0000313" key="2">
    <source>
        <dbReference type="EMBL" id="BAS87999.1"/>
    </source>
</evidence>
<dbReference type="Gramene" id="Os04t0186450-00">
    <property type="protein sequence ID" value="Os04t0186450-00"/>
    <property type="gene ID" value="Os04g0186450"/>
</dbReference>